<name>A0A1M4E3Q5_9ACTN</name>
<accession>A0A1M4E3Q5</accession>
<reference evidence="2" key="1">
    <citation type="submission" date="2016-04" db="EMBL/GenBank/DDBJ databases">
        <authorList>
            <person name="Evans L.H."/>
            <person name="Alamgir A."/>
            <person name="Owens N."/>
            <person name="Weber N.D."/>
            <person name="Virtaneva K."/>
            <person name="Barbian K."/>
            <person name="Babar A."/>
            <person name="Rosenke K."/>
        </authorList>
    </citation>
    <scope>NUCLEOTIDE SEQUENCE</scope>
    <source>
        <strain evidence="2">Nono1</strain>
    </source>
</reference>
<dbReference type="EMBL" id="LT559118">
    <property type="protein sequence ID" value="SBO93471.1"/>
    <property type="molecule type" value="Genomic_DNA"/>
</dbReference>
<dbReference type="AlphaFoldDB" id="A0A1M4E3Q5"/>
<proteinExistence type="predicted"/>
<evidence type="ECO:0000313" key="2">
    <source>
        <dbReference type="EMBL" id="SBO93471.1"/>
    </source>
</evidence>
<feature type="transmembrane region" description="Helical" evidence="1">
    <location>
        <begin position="51"/>
        <end position="72"/>
    </location>
</feature>
<dbReference type="InterPro" id="IPR047789">
    <property type="entry name" value="CU044_5270-like"/>
</dbReference>
<evidence type="ECO:0008006" key="3">
    <source>
        <dbReference type="Google" id="ProtNLM"/>
    </source>
</evidence>
<evidence type="ECO:0000256" key="1">
    <source>
        <dbReference type="SAM" id="Phobius"/>
    </source>
</evidence>
<sequence>MNDLTEIKQLWQDQPPGSREDLAGARTALLAAAARSTAAPVSPPRRYGLRIGVATGLAAALTAGVIVAQVALAGSPASDGITGLVAAPPANAQQLLTAAAQVAAAEPDLRPGPGQYIHTELRVMRYRAVGSAGTHLSGTEERWIPAAGAKQWLMREHQATAAPVPGVPMPTQQVATQGTEDSLYESSCATEAVTELQMSRWPADVAFLREQVRTEAAKYTAIPERLREWDAVGTLLRSAVSRPGLSAALYRVAAEIPGITLVPETVDAAGRAGIGVAIEHDGTRSELIFDHRTFGYLGEREVAIEDRSSTMPVPPISRKEYGDLKRQMVAKGMDAAEVVRELEPLRKKRTVTLFTPRGAVISSSAVVKVEVVDALPPLSTKVSRMTIPC</sequence>
<dbReference type="NCBIfam" id="NF038083">
    <property type="entry name" value="CU044_5270_fam"/>
    <property type="match status" value="1"/>
</dbReference>
<keyword evidence="1" id="KW-1133">Transmembrane helix</keyword>
<protein>
    <recommendedName>
        <fullName evidence="3">CU044_5270 family protein</fullName>
    </recommendedName>
</protein>
<gene>
    <name evidence="2" type="ORF">BN4615_P2985</name>
</gene>
<keyword evidence="1" id="KW-0812">Transmembrane</keyword>
<dbReference type="RefSeq" id="WP_225272666.1">
    <property type="nucleotide sequence ID" value="NZ_CP084058.1"/>
</dbReference>
<keyword evidence="1" id="KW-0472">Membrane</keyword>
<organism evidence="2">
    <name type="scientific">Nonomuraea gerenzanensis</name>
    <dbReference type="NCBI Taxonomy" id="93944"/>
    <lineage>
        <taxon>Bacteria</taxon>
        <taxon>Bacillati</taxon>
        <taxon>Actinomycetota</taxon>
        <taxon>Actinomycetes</taxon>
        <taxon>Streptosporangiales</taxon>
        <taxon>Streptosporangiaceae</taxon>
        <taxon>Nonomuraea</taxon>
    </lineage>
</organism>